<keyword evidence="2" id="KW-0863">Zinc-finger</keyword>
<dbReference type="InterPro" id="IPR013083">
    <property type="entry name" value="Znf_RING/FYVE/PHD"/>
</dbReference>
<dbReference type="GO" id="GO:0000724">
    <property type="term" value="P:double-strand break repair via homologous recombination"/>
    <property type="evidence" value="ECO:0007669"/>
    <property type="project" value="TreeGrafter"/>
</dbReference>
<keyword evidence="5" id="KW-1185">Reference proteome</keyword>
<dbReference type="PROSITE" id="PS01359">
    <property type="entry name" value="ZF_PHD_1"/>
    <property type="match status" value="1"/>
</dbReference>
<dbReference type="EMBL" id="JAKCXM010000281">
    <property type="protein sequence ID" value="KAJ0396750.1"/>
    <property type="molecule type" value="Genomic_DNA"/>
</dbReference>
<proteinExistence type="predicted"/>
<evidence type="ECO:0000256" key="3">
    <source>
        <dbReference type="ARBA" id="ARBA00022833"/>
    </source>
</evidence>
<evidence type="ECO:0000256" key="1">
    <source>
        <dbReference type="ARBA" id="ARBA00022723"/>
    </source>
</evidence>
<dbReference type="Gene3D" id="3.30.40.10">
    <property type="entry name" value="Zinc/RING finger domain, C3HC4 (zinc finger)"/>
    <property type="match status" value="1"/>
</dbReference>
<evidence type="ECO:0000313" key="5">
    <source>
        <dbReference type="Proteomes" id="UP001209570"/>
    </source>
</evidence>
<organism evidence="4 5">
    <name type="scientific">Pythium insidiosum</name>
    <name type="common">Pythiosis disease agent</name>
    <dbReference type="NCBI Taxonomy" id="114742"/>
    <lineage>
        <taxon>Eukaryota</taxon>
        <taxon>Sar</taxon>
        <taxon>Stramenopiles</taxon>
        <taxon>Oomycota</taxon>
        <taxon>Peronosporomycetes</taxon>
        <taxon>Pythiales</taxon>
        <taxon>Pythiaceae</taxon>
        <taxon>Pythium</taxon>
    </lineage>
</organism>
<keyword evidence="3" id="KW-0862">Zinc</keyword>
<dbReference type="GO" id="GO:0005634">
    <property type="term" value="C:nucleus"/>
    <property type="evidence" value="ECO:0007669"/>
    <property type="project" value="TreeGrafter"/>
</dbReference>
<dbReference type="SUPFAM" id="SSF57850">
    <property type="entry name" value="RING/U-box"/>
    <property type="match status" value="1"/>
</dbReference>
<evidence type="ECO:0000256" key="2">
    <source>
        <dbReference type="ARBA" id="ARBA00022771"/>
    </source>
</evidence>
<dbReference type="GO" id="GO:0008270">
    <property type="term" value="F:zinc ion binding"/>
    <property type="evidence" value="ECO:0007669"/>
    <property type="project" value="UniProtKB-KW"/>
</dbReference>
<dbReference type="PANTHER" id="PTHR20973:SF0">
    <property type="entry name" value="NON-STRUCTURAL MAINTENANCE OF CHROMOSOMES ELEMENT 1 HOMOLOG"/>
    <property type="match status" value="1"/>
</dbReference>
<reference evidence="4" key="1">
    <citation type="submission" date="2021-12" db="EMBL/GenBank/DDBJ databases">
        <title>Prjna785345.</title>
        <authorList>
            <person name="Rujirawat T."/>
            <person name="Krajaejun T."/>
        </authorList>
    </citation>
    <scope>NUCLEOTIDE SEQUENCE</scope>
    <source>
        <strain evidence="4">Pi057C3</strain>
    </source>
</reference>
<gene>
    <name evidence="4" type="ORF">P43SY_009705</name>
</gene>
<dbReference type="Proteomes" id="UP001209570">
    <property type="component" value="Unassembled WGS sequence"/>
</dbReference>
<dbReference type="AlphaFoldDB" id="A0AAD5LXD6"/>
<keyword evidence="1" id="KW-0479">Metal-binding</keyword>
<dbReference type="InterPro" id="IPR019786">
    <property type="entry name" value="Zinc_finger_PHD-type_CS"/>
</dbReference>
<comment type="caution">
    <text evidence="4">The sequence shown here is derived from an EMBL/GenBank/DDBJ whole genome shotgun (WGS) entry which is preliminary data.</text>
</comment>
<dbReference type="GO" id="GO:0030915">
    <property type="term" value="C:Smc5-Smc6 complex"/>
    <property type="evidence" value="ECO:0007669"/>
    <property type="project" value="InterPro"/>
</dbReference>
<accession>A0AAD5LXD6</accession>
<dbReference type="GO" id="GO:0004842">
    <property type="term" value="F:ubiquitin-protein transferase activity"/>
    <property type="evidence" value="ECO:0007669"/>
    <property type="project" value="TreeGrafter"/>
</dbReference>
<name>A0AAD5LXD6_PYTIN</name>
<evidence type="ECO:0000313" key="4">
    <source>
        <dbReference type="EMBL" id="KAJ0396750.1"/>
    </source>
</evidence>
<dbReference type="InterPro" id="IPR011513">
    <property type="entry name" value="Nse1"/>
</dbReference>
<sequence>MLKKLCGDKWIAPALHAADSSRLTLGPRAYLELMSFLRDLDIKKCAICQSEMLQGVPCGRACATLLHHSCLARYTEKGLQYKCATCKLVIRPTARAPGVDASSSR</sequence>
<protein>
    <submittedName>
        <fullName evidence="4">Uncharacterized protein</fullName>
    </submittedName>
</protein>
<dbReference type="PANTHER" id="PTHR20973">
    <property type="entry name" value="NON-SMC ELEMENT 1-RELATED"/>
    <property type="match status" value="1"/>
</dbReference>